<proteinExistence type="predicted"/>
<gene>
    <name evidence="2" type="ORF">Lepil_1340</name>
</gene>
<dbReference type="Proteomes" id="UP000005737">
    <property type="component" value="Unassembled WGS sequence"/>
</dbReference>
<feature type="chain" id="PRO_5003560967" description="Lipoprotein" evidence="1">
    <location>
        <begin position="35"/>
        <end position="165"/>
    </location>
</feature>
<keyword evidence="1" id="KW-0732">Signal</keyword>
<protein>
    <recommendedName>
        <fullName evidence="4">Lipoprotein</fullName>
    </recommendedName>
</protein>
<evidence type="ECO:0000313" key="2">
    <source>
        <dbReference type="EMBL" id="EHQ06031.1"/>
    </source>
</evidence>
<feature type="signal peptide" evidence="1">
    <location>
        <begin position="1"/>
        <end position="34"/>
    </location>
</feature>
<evidence type="ECO:0008006" key="4">
    <source>
        <dbReference type="Google" id="ProtNLM"/>
    </source>
</evidence>
<organism evidence="2 3">
    <name type="scientific">Leptonema illini DSM 21528</name>
    <dbReference type="NCBI Taxonomy" id="929563"/>
    <lineage>
        <taxon>Bacteria</taxon>
        <taxon>Pseudomonadati</taxon>
        <taxon>Spirochaetota</taxon>
        <taxon>Spirochaetia</taxon>
        <taxon>Leptospirales</taxon>
        <taxon>Leptospiraceae</taxon>
        <taxon>Leptonema</taxon>
    </lineage>
</organism>
<evidence type="ECO:0000256" key="1">
    <source>
        <dbReference type="SAM" id="SignalP"/>
    </source>
</evidence>
<evidence type="ECO:0000313" key="3">
    <source>
        <dbReference type="Proteomes" id="UP000005737"/>
    </source>
</evidence>
<sequence>MGLKLTAKLAKLFRAKTILPILLLLSSLPGCSEAGTEECRLPDVLKRNNSLLLKEFPDFESITGCSKSADGLYTFQFPVENGLILGMYNSYHLTYSEPQSQFTFEFDAGTAYRGRGTIHLFDDQQRVVSTLWSCGTSACTLEKKENGKTIMEKMIDSDYYKFKAE</sequence>
<keyword evidence="3" id="KW-1185">Reference proteome</keyword>
<dbReference type="EMBL" id="JH597773">
    <property type="protein sequence ID" value="EHQ06031.1"/>
    <property type="molecule type" value="Genomic_DNA"/>
</dbReference>
<reference evidence="2 3" key="1">
    <citation type="submission" date="2011-10" db="EMBL/GenBank/DDBJ databases">
        <title>The Improved High-Quality Draft genome of Leptonema illini DSM 21528.</title>
        <authorList>
            <consortium name="US DOE Joint Genome Institute (JGI-PGF)"/>
            <person name="Lucas S."/>
            <person name="Copeland A."/>
            <person name="Lapidus A."/>
            <person name="Glavina del Rio T."/>
            <person name="Dalin E."/>
            <person name="Tice H."/>
            <person name="Bruce D."/>
            <person name="Goodwin L."/>
            <person name="Pitluck S."/>
            <person name="Peters L."/>
            <person name="Mikhailova N."/>
            <person name="Held B."/>
            <person name="Kyrpides N."/>
            <person name="Mavromatis K."/>
            <person name="Ivanova N."/>
            <person name="Markowitz V."/>
            <person name="Cheng J.-F."/>
            <person name="Hugenholtz P."/>
            <person name="Woyke T."/>
            <person name="Wu D."/>
            <person name="Gronow S."/>
            <person name="Wellnitz S."/>
            <person name="Brambilla E.-M."/>
            <person name="Klenk H.-P."/>
            <person name="Eisen J.A."/>
        </authorList>
    </citation>
    <scope>NUCLEOTIDE SEQUENCE [LARGE SCALE GENOMIC DNA]</scope>
    <source>
        <strain evidence="2 3">DSM 21528</strain>
    </source>
</reference>
<dbReference type="AlphaFoldDB" id="H2CJ91"/>
<accession>H2CJ91</accession>
<dbReference type="RefSeq" id="WP_002771182.1">
    <property type="nucleotide sequence ID" value="NZ_JH597773.1"/>
</dbReference>
<name>H2CJ91_9LEPT</name>
<dbReference type="HOGENOM" id="CLU_1608811_0_0_12"/>